<dbReference type="PANTHER" id="PTHR11712">
    <property type="entry name" value="POLYKETIDE SYNTHASE-RELATED"/>
    <property type="match status" value="1"/>
</dbReference>
<dbReference type="AlphaFoldDB" id="A0A8J3I1C5"/>
<gene>
    <name evidence="13" type="ORF">KSX_30360</name>
</gene>
<feature type="domain" description="Beta-ketoacyl synthase-like N-terminal" evidence="12">
    <location>
        <begin position="9"/>
        <end position="43"/>
    </location>
</feature>
<dbReference type="InterPro" id="IPR016039">
    <property type="entry name" value="Thiolase-like"/>
</dbReference>
<dbReference type="InterPro" id="IPR000794">
    <property type="entry name" value="Beta-ketoacyl_synthase"/>
</dbReference>
<comment type="subcellular location">
    <subcellularLocation>
        <location evidence="1">Cytoplasm</location>
    </subcellularLocation>
</comment>
<evidence type="ECO:0000256" key="10">
    <source>
        <dbReference type="ARBA" id="ARBA00048506"/>
    </source>
</evidence>
<evidence type="ECO:0000256" key="2">
    <source>
        <dbReference type="ARBA" id="ARBA00011738"/>
    </source>
</evidence>
<keyword evidence="4" id="KW-0808">Transferase</keyword>
<evidence type="ECO:0000259" key="12">
    <source>
        <dbReference type="Pfam" id="PF00109"/>
    </source>
</evidence>
<dbReference type="SUPFAM" id="SSF53901">
    <property type="entry name" value="Thiolase-like"/>
    <property type="match status" value="1"/>
</dbReference>
<evidence type="ECO:0000256" key="3">
    <source>
        <dbReference type="ARBA" id="ARBA00013191"/>
    </source>
</evidence>
<evidence type="ECO:0000256" key="1">
    <source>
        <dbReference type="ARBA" id="ARBA00004496"/>
    </source>
</evidence>
<evidence type="ECO:0000256" key="5">
    <source>
        <dbReference type="ARBA" id="ARBA00023315"/>
    </source>
</evidence>
<comment type="catalytic activity">
    <reaction evidence="10">
        <text>a fatty acyl-[ACP] + malonyl-[ACP] + H(+) = a 3-oxoacyl-[ACP] + holo-[ACP] + CO2</text>
        <dbReference type="Rhea" id="RHEA:22836"/>
        <dbReference type="Rhea" id="RHEA-COMP:9623"/>
        <dbReference type="Rhea" id="RHEA-COMP:9685"/>
        <dbReference type="Rhea" id="RHEA-COMP:9916"/>
        <dbReference type="Rhea" id="RHEA-COMP:14125"/>
        <dbReference type="ChEBI" id="CHEBI:15378"/>
        <dbReference type="ChEBI" id="CHEBI:16526"/>
        <dbReference type="ChEBI" id="CHEBI:64479"/>
        <dbReference type="ChEBI" id="CHEBI:78449"/>
        <dbReference type="ChEBI" id="CHEBI:78776"/>
        <dbReference type="ChEBI" id="CHEBI:138651"/>
        <dbReference type="EC" id="2.3.1.41"/>
    </reaction>
    <physiologicalReaction direction="left-to-right" evidence="10">
        <dbReference type="Rhea" id="RHEA:22837"/>
    </physiologicalReaction>
</comment>
<dbReference type="GO" id="GO:0006633">
    <property type="term" value="P:fatty acid biosynthetic process"/>
    <property type="evidence" value="ECO:0007669"/>
    <property type="project" value="TreeGrafter"/>
</dbReference>
<accession>A0A8J3I1C5</accession>
<dbReference type="InterPro" id="IPR014030">
    <property type="entry name" value="Ketoacyl_synth_N"/>
</dbReference>
<comment type="subunit">
    <text evidence="2">Homodimer.</text>
</comment>
<evidence type="ECO:0000256" key="6">
    <source>
        <dbReference type="ARBA" id="ARBA00039450"/>
    </source>
</evidence>
<keyword evidence="5" id="KW-0012">Acyltransferase</keyword>
<dbReference type="Proteomes" id="UP000612362">
    <property type="component" value="Unassembled WGS sequence"/>
</dbReference>
<dbReference type="EMBL" id="BNJF01000001">
    <property type="protein sequence ID" value="GHO44873.1"/>
    <property type="molecule type" value="Genomic_DNA"/>
</dbReference>
<organism evidence="13 14">
    <name type="scientific">Ktedonospora formicarum</name>
    <dbReference type="NCBI Taxonomy" id="2778364"/>
    <lineage>
        <taxon>Bacteria</taxon>
        <taxon>Bacillati</taxon>
        <taxon>Chloroflexota</taxon>
        <taxon>Ktedonobacteria</taxon>
        <taxon>Ktedonobacterales</taxon>
        <taxon>Ktedonobacteraceae</taxon>
        <taxon>Ktedonospora</taxon>
    </lineage>
</organism>
<dbReference type="PANTHER" id="PTHR11712:SF306">
    <property type="entry name" value="3-OXOACYL-[ACYL-CARRIER-PROTEIN] SYNTHASE 1"/>
    <property type="match status" value="1"/>
</dbReference>
<evidence type="ECO:0000256" key="7">
    <source>
        <dbReference type="ARBA" id="ARBA00041620"/>
    </source>
</evidence>
<evidence type="ECO:0000313" key="14">
    <source>
        <dbReference type="Proteomes" id="UP000612362"/>
    </source>
</evidence>
<feature type="compositionally biased region" description="Polar residues" evidence="11">
    <location>
        <begin position="1"/>
        <end position="14"/>
    </location>
</feature>
<evidence type="ECO:0000313" key="13">
    <source>
        <dbReference type="EMBL" id="GHO44873.1"/>
    </source>
</evidence>
<dbReference type="EC" id="2.3.1.41" evidence="3"/>
<feature type="region of interest" description="Disordered" evidence="11">
    <location>
        <begin position="1"/>
        <end position="22"/>
    </location>
</feature>
<evidence type="ECO:0000256" key="11">
    <source>
        <dbReference type="SAM" id="MobiDB-lite"/>
    </source>
</evidence>
<comment type="catalytic activity">
    <reaction evidence="9">
        <text>(3Z)-decenoyl-[ACP] + malonyl-[ACP] + H(+) = 3-oxo-(5Z)-dodecenoyl-[ACP] + holo-[ACP] + CO2</text>
        <dbReference type="Rhea" id="RHEA:54940"/>
        <dbReference type="Rhea" id="RHEA-COMP:9623"/>
        <dbReference type="Rhea" id="RHEA-COMP:9685"/>
        <dbReference type="Rhea" id="RHEA-COMP:9927"/>
        <dbReference type="Rhea" id="RHEA-COMP:14042"/>
        <dbReference type="ChEBI" id="CHEBI:15378"/>
        <dbReference type="ChEBI" id="CHEBI:16526"/>
        <dbReference type="ChEBI" id="CHEBI:64479"/>
        <dbReference type="ChEBI" id="CHEBI:78449"/>
        <dbReference type="ChEBI" id="CHEBI:78798"/>
        <dbReference type="ChEBI" id="CHEBI:138410"/>
    </reaction>
    <physiologicalReaction direction="left-to-right" evidence="9">
        <dbReference type="Rhea" id="RHEA:54941"/>
    </physiologicalReaction>
</comment>
<evidence type="ECO:0000256" key="8">
    <source>
        <dbReference type="ARBA" id="ARBA00042143"/>
    </source>
</evidence>
<dbReference type="GO" id="GO:0004315">
    <property type="term" value="F:3-oxoacyl-[acyl-carrier-protein] synthase activity"/>
    <property type="evidence" value="ECO:0007669"/>
    <property type="project" value="UniProtKB-EC"/>
</dbReference>
<reference evidence="13" key="1">
    <citation type="submission" date="2020-10" db="EMBL/GenBank/DDBJ databases">
        <title>Taxonomic study of unclassified bacteria belonging to the class Ktedonobacteria.</title>
        <authorList>
            <person name="Yabe S."/>
            <person name="Wang C.M."/>
            <person name="Zheng Y."/>
            <person name="Sakai Y."/>
            <person name="Cavaletti L."/>
            <person name="Monciardini P."/>
            <person name="Donadio S."/>
        </authorList>
    </citation>
    <scope>NUCLEOTIDE SEQUENCE</scope>
    <source>
        <strain evidence="13">SOSP1-1</strain>
    </source>
</reference>
<sequence length="65" mass="6973">MGALSTVYNDTPEQASRPYDHKRDGFVMAEGAGMLLLEEREAALARGPTSTPRSLALALIAMPII</sequence>
<comment type="caution">
    <text evidence="13">The sequence shown here is derived from an EMBL/GenBank/DDBJ whole genome shotgun (WGS) entry which is preliminary data.</text>
</comment>
<dbReference type="GO" id="GO:0005829">
    <property type="term" value="C:cytosol"/>
    <property type="evidence" value="ECO:0007669"/>
    <property type="project" value="TreeGrafter"/>
</dbReference>
<proteinExistence type="predicted"/>
<evidence type="ECO:0000256" key="9">
    <source>
        <dbReference type="ARBA" id="ARBA00048121"/>
    </source>
</evidence>
<name>A0A8J3I1C5_9CHLR</name>
<keyword evidence="14" id="KW-1185">Reference proteome</keyword>
<evidence type="ECO:0000256" key="4">
    <source>
        <dbReference type="ARBA" id="ARBA00022679"/>
    </source>
</evidence>
<protein>
    <recommendedName>
        <fullName evidence="6">3-oxoacyl-[acyl-carrier-protein] synthase 1</fullName>
        <ecNumber evidence="3">2.3.1.41</ecNumber>
    </recommendedName>
    <alternativeName>
        <fullName evidence="7">3-oxoacyl-[acyl-carrier-protein] synthase I</fullName>
    </alternativeName>
    <alternativeName>
        <fullName evidence="8">Beta-ketoacyl-ACP synthase I</fullName>
    </alternativeName>
</protein>
<dbReference type="Gene3D" id="3.40.47.10">
    <property type="match status" value="1"/>
</dbReference>
<dbReference type="Pfam" id="PF00109">
    <property type="entry name" value="ketoacyl-synt"/>
    <property type="match status" value="1"/>
</dbReference>